<dbReference type="Proteomes" id="UP000008793">
    <property type="component" value="Chromosome"/>
</dbReference>
<accession>D8MSW5</accession>
<evidence type="ECO:0000313" key="1">
    <source>
        <dbReference type="EMBL" id="CAX59922.1"/>
    </source>
</evidence>
<organism evidence="2">
    <name type="scientific">Erwinia billingiae (strain Eb661)</name>
    <dbReference type="NCBI Taxonomy" id="634500"/>
    <lineage>
        <taxon>Bacteria</taxon>
        <taxon>Pseudomonadati</taxon>
        <taxon>Pseudomonadota</taxon>
        <taxon>Gammaproteobacteria</taxon>
        <taxon>Enterobacterales</taxon>
        <taxon>Erwiniaceae</taxon>
        <taxon>Erwinia</taxon>
    </lineage>
</organism>
<dbReference type="HOGENOM" id="CLU_3327640_0_0_6"/>
<evidence type="ECO:0000313" key="2">
    <source>
        <dbReference type="Proteomes" id="UP000008793"/>
    </source>
</evidence>
<dbReference type="EMBL" id="FP236843">
    <property type="protein sequence ID" value="CAX59922.1"/>
    <property type="molecule type" value="Genomic_DNA"/>
</dbReference>
<gene>
    <name evidence="1" type="ordered locus">EbC_23910</name>
</gene>
<dbReference type="AlphaFoldDB" id="D8MSW5"/>
<proteinExistence type="predicted"/>
<protein>
    <submittedName>
        <fullName evidence="1">Uncharacterized protein</fullName>
    </submittedName>
</protein>
<dbReference type="KEGG" id="ebi:EbC_23910"/>
<reference evidence="1 2" key="1">
    <citation type="journal article" date="2010" name="BMC Genomics">
        <title>Genome comparison of the epiphytic bacteria Erwinia billingiae and E. tasmaniensis with the pear pathogen E. pyrifoliae.</title>
        <authorList>
            <person name="Kube M."/>
            <person name="Migdoll A.M."/>
            <person name="Gehring I."/>
            <person name="Heitmann K."/>
            <person name="Mayer Y."/>
            <person name="Kuhl H."/>
            <person name="Knaust F."/>
            <person name="Geider K."/>
            <person name="Reinhardt R."/>
        </authorList>
    </citation>
    <scope>NUCLEOTIDE SEQUENCE [LARGE SCALE GENOMIC DNA]</scope>
    <source>
        <strain evidence="1 2">Eb661</strain>
    </source>
</reference>
<name>D8MSW5_ERWBE</name>
<sequence length="38" mass="4365">MITGINYVSNDTYSHHQNGPYNGCGIFSKQKFLGMWRV</sequence>
<keyword evidence="2" id="KW-1185">Reference proteome</keyword>